<dbReference type="PANTHER" id="PTHR47633">
    <property type="entry name" value="IMMUNOGLOBULIN"/>
    <property type="match status" value="1"/>
</dbReference>
<dbReference type="FunFam" id="2.60.40.10:FF:001098">
    <property type="entry name" value="Titin novex-3"/>
    <property type="match status" value="1"/>
</dbReference>
<proteinExistence type="inferred from homology"/>
<evidence type="ECO:0000313" key="13">
    <source>
        <dbReference type="EMBL" id="POI35640.1"/>
    </source>
</evidence>
<feature type="domain" description="Ig-like" evidence="12">
    <location>
        <begin position="2593"/>
        <end position="2683"/>
    </location>
</feature>
<feature type="region of interest" description="Disordered" evidence="11">
    <location>
        <begin position="1573"/>
        <end position="1595"/>
    </location>
</feature>
<feature type="domain" description="Ig-like" evidence="12">
    <location>
        <begin position="974"/>
        <end position="1065"/>
    </location>
</feature>
<feature type="domain" description="Ig-like" evidence="12">
    <location>
        <begin position="3134"/>
        <end position="3222"/>
    </location>
</feature>
<feature type="domain" description="Ig-like" evidence="12">
    <location>
        <begin position="662"/>
        <end position="750"/>
    </location>
</feature>
<dbReference type="GO" id="GO:0005737">
    <property type="term" value="C:cytoplasm"/>
    <property type="evidence" value="ECO:0007669"/>
    <property type="project" value="UniProtKB-SubCell"/>
</dbReference>
<dbReference type="FunFam" id="2.60.40.10:FF:001082">
    <property type="entry name" value="Titin novex-3"/>
    <property type="match status" value="1"/>
</dbReference>
<feature type="region of interest" description="Disordered" evidence="11">
    <location>
        <begin position="1489"/>
        <end position="1543"/>
    </location>
</feature>
<feature type="domain" description="Ig-like" evidence="12">
    <location>
        <begin position="2996"/>
        <end position="3088"/>
    </location>
</feature>
<dbReference type="InterPro" id="IPR003599">
    <property type="entry name" value="Ig_sub"/>
</dbReference>
<feature type="compositionally biased region" description="Basic and acidic residues" evidence="11">
    <location>
        <begin position="3743"/>
        <end position="3752"/>
    </location>
</feature>
<comment type="subcellular location">
    <subcellularLocation>
        <location evidence="2">Cytoplasm</location>
    </subcellularLocation>
    <subcellularLocation>
        <location evidence="1">Nucleus</location>
    </subcellularLocation>
</comment>
<feature type="region of interest" description="Disordered" evidence="11">
    <location>
        <begin position="1323"/>
        <end position="1351"/>
    </location>
</feature>
<feature type="region of interest" description="Disordered" evidence="11">
    <location>
        <begin position="1932"/>
        <end position="1978"/>
    </location>
</feature>
<accession>A0A2P4TH07</accession>
<evidence type="ECO:0000256" key="10">
    <source>
        <dbReference type="ARBA" id="ARBA00023319"/>
    </source>
</evidence>
<evidence type="ECO:0000256" key="9">
    <source>
        <dbReference type="ARBA" id="ARBA00023242"/>
    </source>
</evidence>
<dbReference type="CDD" id="cd00096">
    <property type="entry name" value="Ig"/>
    <property type="match status" value="2"/>
</dbReference>
<feature type="domain" description="Ig-like" evidence="12">
    <location>
        <begin position="2790"/>
        <end position="2867"/>
    </location>
</feature>
<feature type="domain" description="Ig-like" evidence="12">
    <location>
        <begin position="3959"/>
        <end position="4047"/>
    </location>
</feature>
<evidence type="ECO:0000313" key="14">
    <source>
        <dbReference type="Proteomes" id="UP000237246"/>
    </source>
</evidence>
<dbReference type="FunFam" id="2.60.40.10:FF:001500">
    <property type="entry name" value="Titin a"/>
    <property type="match status" value="1"/>
</dbReference>
<dbReference type="InterPro" id="IPR013783">
    <property type="entry name" value="Ig-like_fold"/>
</dbReference>
<evidence type="ECO:0000256" key="7">
    <source>
        <dbReference type="ARBA" id="ARBA00022840"/>
    </source>
</evidence>
<dbReference type="InterPro" id="IPR036179">
    <property type="entry name" value="Ig-like_dom_sf"/>
</dbReference>
<keyword evidence="4" id="KW-0963">Cytoplasm</keyword>
<keyword evidence="5" id="KW-0677">Repeat</keyword>
<organism evidence="13 14">
    <name type="scientific">Bambusicola thoracicus</name>
    <name type="common">Chinese bamboo-partridge</name>
    <name type="synonym">Perdix thoracica</name>
    <dbReference type="NCBI Taxonomy" id="9083"/>
    <lineage>
        <taxon>Eukaryota</taxon>
        <taxon>Metazoa</taxon>
        <taxon>Chordata</taxon>
        <taxon>Craniata</taxon>
        <taxon>Vertebrata</taxon>
        <taxon>Euteleostomi</taxon>
        <taxon>Archelosauria</taxon>
        <taxon>Archosauria</taxon>
        <taxon>Dinosauria</taxon>
        <taxon>Saurischia</taxon>
        <taxon>Theropoda</taxon>
        <taxon>Coelurosauria</taxon>
        <taxon>Aves</taxon>
        <taxon>Neognathae</taxon>
        <taxon>Galloanserae</taxon>
        <taxon>Galliformes</taxon>
        <taxon>Phasianidae</taxon>
        <taxon>Perdicinae</taxon>
        <taxon>Bambusicola</taxon>
    </lineage>
</organism>
<dbReference type="GO" id="GO:0045989">
    <property type="term" value="P:positive regulation of striated muscle contraction"/>
    <property type="evidence" value="ECO:0007669"/>
    <property type="project" value="UniProtKB-ARBA"/>
</dbReference>
<keyword evidence="7" id="KW-0067">ATP-binding</keyword>
<evidence type="ECO:0000256" key="11">
    <source>
        <dbReference type="SAM" id="MobiDB-lite"/>
    </source>
</evidence>
<dbReference type="PROSITE" id="PS50835">
    <property type="entry name" value="IG_LIKE"/>
    <property type="match status" value="16"/>
</dbReference>
<reference evidence="13 14" key="1">
    <citation type="submission" date="2018-01" db="EMBL/GenBank/DDBJ databases">
        <title>Comparison of the Chinese Bamboo Partridge and Red Junglefowl genome sequences highlights the importance of demography in genome evolution.</title>
        <authorList>
            <person name="Tiley G.P."/>
            <person name="Kimball R.T."/>
            <person name="Braun E.L."/>
            <person name="Burleigh J.G."/>
        </authorList>
    </citation>
    <scope>NUCLEOTIDE SEQUENCE [LARGE SCALE GENOMIC DNA]</scope>
    <source>
        <strain evidence="13">RTK389</strain>
        <tissue evidence="13">Blood</tissue>
    </source>
</reference>
<feature type="domain" description="Ig-like" evidence="12">
    <location>
        <begin position="198"/>
        <end position="283"/>
    </location>
</feature>
<evidence type="ECO:0000256" key="8">
    <source>
        <dbReference type="ARBA" id="ARBA00023157"/>
    </source>
</evidence>
<dbReference type="GO" id="GO:0060298">
    <property type="term" value="P:positive regulation of sarcomere organization"/>
    <property type="evidence" value="ECO:0007669"/>
    <property type="project" value="UniProtKB-ARBA"/>
</dbReference>
<feature type="compositionally biased region" description="Polar residues" evidence="11">
    <location>
        <begin position="2444"/>
        <end position="2465"/>
    </location>
</feature>
<dbReference type="GO" id="GO:0005524">
    <property type="term" value="F:ATP binding"/>
    <property type="evidence" value="ECO:0007669"/>
    <property type="project" value="UniProtKB-KW"/>
</dbReference>
<dbReference type="FunFam" id="2.60.40.10:FF:000147">
    <property type="entry name" value="Myosin light chain kinase"/>
    <property type="match status" value="1"/>
</dbReference>
<feature type="domain" description="Ig-like" evidence="12">
    <location>
        <begin position="3836"/>
        <end position="3923"/>
    </location>
</feature>
<dbReference type="FunFam" id="2.60.40.10:FF:000080">
    <property type="entry name" value="Myosin light chain kinase, smooth muscle"/>
    <property type="match status" value="1"/>
</dbReference>
<feature type="compositionally biased region" description="Polar residues" evidence="11">
    <location>
        <begin position="2317"/>
        <end position="2326"/>
    </location>
</feature>
<comment type="similarity">
    <text evidence="3">Belongs to the protein kinase superfamily. CAMK Ser/Thr protein kinase family.</text>
</comment>
<feature type="region of interest" description="Disordered" evidence="11">
    <location>
        <begin position="3720"/>
        <end position="3752"/>
    </location>
</feature>
<feature type="domain" description="Ig-like" evidence="12">
    <location>
        <begin position="376"/>
        <end position="459"/>
    </location>
</feature>
<evidence type="ECO:0000256" key="3">
    <source>
        <dbReference type="ARBA" id="ARBA00006692"/>
    </source>
</evidence>
<keyword evidence="6" id="KW-0547">Nucleotide-binding</keyword>
<dbReference type="Pfam" id="PF07679">
    <property type="entry name" value="I-set"/>
    <property type="match status" value="18"/>
</dbReference>
<feature type="domain" description="Ig-like" evidence="12">
    <location>
        <begin position="1614"/>
        <end position="1706"/>
    </location>
</feature>
<dbReference type="SUPFAM" id="SSF48726">
    <property type="entry name" value="Immunoglobulin"/>
    <property type="match status" value="19"/>
</dbReference>
<feature type="domain" description="Ig-like" evidence="12">
    <location>
        <begin position="557"/>
        <end position="645"/>
    </location>
</feature>
<feature type="compositionally biased region" description="Polar residues" evidence="11">
    <location>
        <begin position="3728"/>
        <end position="3738"/>
    </location>
</feature>
<dbReference type="EMBL" id="PPHD01000308">
    <property type="protein sequence ID" value="POI35640.1"/>
    <property type="molecule type" value="Genomic_DNA"/>
</dbReference>
<feature type="region of interest" description="Disordered" evidence="11">
    <location>
        <begin position="2259"/>
        <end position="2283"/>
    </location>
</feature>
<keyword evidence="10" id="KW-0393">Immunoglobulin domain</keyword>
<feature type="domain" description="Ig-like" evidence="12">
    <location>
        <begin position="856"/>
        <end position="935"/>
    </location>
</feature>
<comment type="caution">
    <text evidence="13">The sequence shown here is derived from an EMBL/GenBank/DDBJ whole genome shotgun (WGS) entry which is preliminary data.</text>
</comment>
<evidence type="ECO:0000256" key="1">
    <source>
        <dbReference type="ARBA" id="ARBA00004123"/>
    </source>
</evidence>
<dbReference type="GO" id="GO:0005634">
    <property type="term" value="C:nucleus"/>
    <property type="evidence" value="ECO:0007669"/>
    <property type="project" value="UniProtKB-SubCell"/>
</dbReference>
<dbReference type="SMART" id="SM00408">
    <property type="entry name" value="IGc2"/>
    <property type="match status" value="14"/>
</dbReference>
<dbReference type="GO" id="GO:0055013">
    <property type="term" value="P:cardiac muscle cell development"/>
    <property type="evidence" value="ECO:0007669"/>
    <property type="project" value="UniProtKB-ARBA"/>
</dbReference>
<feature type="compositionally biased region" description="Polar residues" evidence="11">
    <location>
        <begin position="2493"/>
        <end position="2502"/>
    </location>
</feature>
<dbReference type="SMART" id="SM00409">
    <property type="entry name" value="IG"/>
    <property type="match status" value="19"/>
</dbReference>
<evidence type="ECO:0000256" key="5">
    <source>
        <dbReference type="ARBA" id="ARBA00022737"/>
    </source>
</evidence>
<sequence length="4069" mass="454141">MDDMGEYSYEIASSKTSAKLHVEAVKIKKTLKNLTVTETQEAVFSVELSHPDVKGALWIKNGVELESNDKYEISVKGTVHTLKIKHCVVTDESVYSFKLGKIGANARLHVETVKIIKKPKDVTALENAVVSFELSVSHDTVPVRWFHKNVELKQSDKYKMISQRKVHKLMLHNISPADAGEYTAFVGQLECKAKLFVETIHITKTMKSIEIPETKTASFQCEVSHFNVPSVWLKNGVEIEMSEKFKIVVQGKLHQLNIMNTSSEDSAEYTFVCGNDRVSATLTVKPILITSMLEDINAEEKDTITFEVTVNYEGISYKWLKNGVEIKSTDKCQIRTKKLTHSLSIRNVHFGDAAEYSFVAGKAASSATLYVEARHIEFRKHIKDIKVVEKKRAIFECEISEPDVQVQWMKDGQELQIGDRMKIQREKYVHRLIIPSTKMSDAGQYTVVAGGNTSSANLIVEGRDVRIRSIRKEIQVIERQRAEIEFEVNEDDIEPQWYKDGIEINFHYEERYSYVVERRIHRMSIFETTYSDAGEYTFVAGRNRSSVVLYVNAPEPPQIIQELQPTTVESGKPARFCAIISGKPQPKVSWYKDDQQLSPGFKCKFLHDAQEYTLLLIETFPEDSAVYTCEAKNDYGVATTSASLSVEIPEVVSPELEVPVYPPAVIVPLRDAVTSEGQSARFQCRVTGTDLKVSWYSKDREIKPSRFFRMTQFEDTYQLEIAEAYPEDEGTYTFVASNSVGQVTSTAILKLEVQALDRQNSGKDVKESMRSQAISELHVTPFTKKNMKAFHKEFKSIQQPSQDSGVQVFESISERLTMKATSVEEAEDMHTTVLSQTSQSTRISMGTAQEPKGVPPTVLLQLRDLTVKSGDTAQFICALENEFFSEFLWAHEAKEAQGKAVTKITIESDTKNFKAAKDCQFKASEVKQESSKKTSSLFISTSQRSHEAEKQRSRVYYPDVVPCEDFTETDARAPEFLETLPSETVVKEGDDVLLFCIMKGVPTPCVVWLCNQLIVEESALCSLKHDGPLCSLRLLKVGQNHQGTYKCRIVNPAGQAECSTHLRVTAPEKIMYEKLEEEIEMEVKERHRKTNTEGHGERVVLDCPMNCKPTFMQGLKCRSVLEGDPAVFQCKLVACPPPHMAWFHNNRPVHQDCRKVIRTESEEHTHHASLEVQDVQEHDAGSYRVFAINSEGSAESAASLLVMRSGEQWESGFVGKVQLVQERWECLLQQRQQDRLRVVLRCTGSPFDKGQEAEQLLPNFSARGKVRTICFKRLPPVESHRLGIVRGRERSGTVVNAEELLDEEIRWKLQRLREAKRAALKKKQESFLSEPQGGGLPGKPCPPEAPGKMDSSEPFQVQAVEKYGRPKVAEKRWKATGGLQPCPPLFVQGVRPQEAVEGHRVTFSCLFHGCPKPTITWYNNTNPVGRIRGTAVHTTECRSTLTFSPLLLQHRGTVTCVISNPLGSVSTSAALHVRQRMLAYEAIRELRKEERKTEKEKAKEEKKKEEKEEEGDKVKEKEEEKKKQEREEEEEEEEKGEKEEGEVSLAFTEEQGLPNTLPDSDLLSLPVEIKITAPTPTPEQDTELKETMQPSPGQAAPAIKHKFKFSFDVGNEPPQIVSEAPAYIHCCEGEAVMLECVVSGQPSPTVTWSWNGQNLSVSERLSFEECEAGTHRLHIQGVSVSDAGLYCCVAKNVAGTAQSASELIVQPSALRLYSKDGGTEELLAMSTALFHSTPGKEKEEWITCSKEEEGHLPRSLKWSPSPGEQVGKDFRESRIGETILLDVREVCAKQKVGYAEECVRDAGDISKMRQHSEKAVSEEHDFGIDATDLHSTTSREKYELVAKDSGHFSEELEVEGDKLAQNTDSLSWDILKSPPIEMKGQMPASEQSALAKEREDLQFSTAVSALVQEETDSYLEDSDASAWEAMASDMPLVDEPSVPPLQDNIASIPSKDPLGLQKEEQQEEWAKEDKRSVDTEQDIEIDDHLRKKEFTDSGEVADKINVEGQLPQERESDAGNYSLDLILTLPDIENSGQEFTEKVEVHPDAHFKEQLLPSETETNIIFDLNKFVEPFPAEENMDTKQVQIPTALESVEVGEVGLISPVHKHEVLVEEMSLSEVLCPSHRTQHEEVSAQEEMQPTEIRQPCLQISNGNLGSIMLSAEDQTFAEEIHKSEANVCWDSPEGQIHSYLVESTADFQRTVQEMHVWESEERVEPTEFESDTFISDLKKAAQEKKPQTWHQAEEEGSSRIEKVFEKGVSCSTSEIESASSPEGSLGDTQQEPNRTKDFSFGKLLLGLTVDNSVTQKEQKESWAKKRSSTTEASENSLNGEEMWEDVSAGPEPSADQVSEPEPDLSLAKYLRSTGIQAAPNMKGTVQKEERETITSLEVEEVTFSAVYDYYKNKQELIRPFSPESEMSIELESGGGEESPDSDRFYTPPSSVEIFETASSASYHTPLSTPERYSTPSEGSGYRTPPERYSTPSEGSGYRTPPERYSTPSEESNYSMPPEHYSTPSGGSKRNAPSECYFTPFEELHSASGDITPPEHYWTPIGEYKDALAVFPPCEERYQAPEQPPRDEVFRTPREAREPSGNEMPPAFLKALSRRRLYEGSTLSFVAEVVGVPEPGVKWYHNKSLLEADKRVRVEKDGDKCVLEITNIRKDDEGQYLCHAVNIVGEAKSIAQVEVLPEDGRSLALPPPVTHQHVIQFDIEENTSSRSPSPQEILLEVELDENEVKEFEKQVKIITSPEFSPDKKSMVVSLDVLPLALLEQVSGFASEENEDVKIDFQVTEMPPRFAVPFTDVKVTEGSEAVFECVVTGTPVPVVQWFRGDTCVTPAAGKYVVSQKEGLHSLKVLNIGSSDGGWYHCRATNRLGEAMCKGCVIVTGTDLQGASAMASSETDIGSEPERPEKCDLLLSKAETSEKWSEVEVECEFKPCTEDSGKMVQLLEVTEQEHEVEGEKSVSFDCDVFREPSQEEEVESRAEDTMSCSFEFQVTEAPPKFLRLISDYSTFIGASACFQCLVTGSPHPSVHWYKDGMLLEGDRYYMQEEEGGSHSLTIDNLMPSDSGLYKCIATNRAGTAETNISSSLTVSSEEGRSEGYSSSLQLPDREKTIEFESEKPVYSSQSEQKMEEAGSAPVFLRQVSDVEVWQGDVARLSVTVTGSPTPKIQWFFNGMKLTPSTDCKLVFAGNDHSLILPYAGMQDEGKYTCKASNVHGEVTCSAHLHVQQRTQGAPYFARVPDSVQCAPGFTAVFEYTVAGEPCPDVEWFKGNDKLFLDAHCFVAHHPDGSGSLTVQDCSEEDTGLYVCRAVNSLGEVACSAELLVLPEEHAVCKQSPALQHSIVTEDQSLTSYEEVSELPTAERALSLEAMREPQAPIQLQTSQMEYMLPKEDILPSLPPACLAVQGVEEMLTQAATTQENSKLLAEIAHTLPGGLQSVAPEVANETPLPGCLGTVTAQMLLPKERIIPEEAEKMAALKTEVSQALQQVSSTTESCVIYGDHFQVIEGFQSMQGELKAEPRFPSELACTGSHAVPLENVSALEAAEEDFAARICEGQAMRFPLLLRENQPLEEEHVISLASPLKQYPKVGRQSCEILYASQLQTSQVFTKESQLTYQFPKSCNLDIKSQIRDALKAAVVSEQNLFFSEWLADKESVEVQALKITKEHKYTLCTYVVTTGGLNPIEIPVSLAEVNIETADQKKVLKEAFYSLIYEEKHLLTDEKPKALPSLSHPLNSGKSIGENSELEPQKAERTTEAEIPLEQPLFAEVVSTLMEHGEIKDVGAVAATADITPAGVPVEKPTEILKRKERREEIYEEEGREGLETKGVNLEDELGKENYPIIHSKLVNTVVEEGESVTLVSVITNVREVNWYFDGKLVSSGNKFKCLQDQDTYQLVISQVCGEIHQGEYTCEALNQGGKRATTAELTVVKRGWIMGLVSSLTFRSSRGHGFELLSLLLISVAPILRRRLEPLEVAVNHVAKFTCEVETTPNVKFQWYKAGREIYDGDKYSIRSSNYLSTLEIPRPQVVDCGDYSCKASNQHGSVSSTAFLTVTGKYSVSSTSFPYNILNILLS</sequence>
<protein>
    <recommendedName>
        <fullName evidence="12">Ig-like domain-containing protein</fullName>
    </recommendedName>
</protein>
<evidence type="ECO:0000256" key="2">
    <source>
        <dbReference type="ARBA" id="ARBA00004496"/>
    </source>
</evidence>
<evidence type="ECO:0000256" key="6">
    <source>
        <dbReference type="ARBA" id="ARBA00022741"/>
    </source>
</evidence>
<dbReference type="FunFam" id="2.60.40.10:FF:001328">
    <property type="entry name" value="titin isoform X1"/>
    <property type="match status" value="1"/>
</dbReference>
<feature type="domain" description="Ig-like" evidence="12">
    <location>
        <begin position="1109"/>
        <end position="1201"/>
    </location>
</feature>
<dbReference type="Gene3D" id="2.60.40.10">
    <property type="entry name" value="Immunoglobulins"/>
    <property type="match status" value="19"/>
</dbReference>
<feature type="domain" description="Ig-like" evidence="12">
    <location>
        <begin position="3231"/>
        <end position="3320"/>
    </location>
</feature>
<dbReference type="InterPro" id="IPR013098">
    <property type="entry name" value="Ig_I-set"/>
</dbReference>
<dbReference type="FunFam" id="2.60.40.10:FF:000107">
    <property type="entry name" value="Myosin, light chain kinase a"/>
    <property type="match status" value="2"/>
</dbReference>
<keyword evidence="14" id="KW-1185">Reference proteome</keyword>
<name>A0A2P4TH07_BAMTH</name>
<feature type="compositionally biased region" description="Basic and acidic residues" evidence="11">
    <location>
        <begin position="1957"/>
        <end position="1974"/>
    </location>
</feature>
<feature type="region of interest" description="Disordered" evidence="11">
    <location>
        <begin position="2229"/>
        <end position="2248"/>
    </location>
</feature>
<keyword evidence="8" id="KW-1015">Disulfide bond</keyword>
<evidence type="ECO:0000259" key="12">
    <source>
        <dbReference type="PROSITE" id="PS50835"/>
    </source>
</evidence>
<dbReference type="FunFam" id="2.60.40.10:FF:000425">
    <property type="entry name" value="Myosin light chain kinase"/>
    <property type="match status" value="6"/>
</dbReference>
<dbReference type="InterPro" id="IPR003598">
    <property type="entry name" value="Ig_sub2"/>
</dbReference>
<evidence type="ECO:0000256" key="4">
    <source>
        <dbReference type="ARBA" id="ARBA00022490"/>
    </source>
</evidence>
<dbReference type="FunFam" id="2.60.40.10:FF:001089">
    <property type="entry name" value="Titin novex-3"/>
    <property type="match status" value="1"/>
</dbReference>
<dbReference type="FunFam" id="2.60.40.10:FF:000050">
    <property type="entry name" value="Titin isoform B"/>
    <property type="match status" value="2"/>
</dbReference>
<feature type="domain" description="Ig-like" evidence="12">
    <location>
        <begin position="1383"/>
        <end position="1472"/>
    </location>
</feature>
<dbReference type="InterPro" id="IPR007110">
    <property type="entry name" value="Ig-like_dom"/>
</dbReference>
<keyword evidence="9" id="KW-0539">Nucleus</keyword>
<gene>
    <name evidence="13" type="ORF">CIB84_000609</name>
</gene>
<feature type="compositionally biased region" description="Acidic residues" evidence="11">
    <location>
        <begin position="1527"/>
        <end position="1542"/>
    </location>
</feature>
<dbReference type="OrthoDB" id="5969272at2759"/>
<feature type="compositionally biased region" description="Basic and acidic residues" evidence="11">
    <location>
        <begin position="1489"/>
        <end position="1526"/>
    </location>
</feature>
<dbReference type="GO" id="GO:0003007">
    <property type="term" value="P:heart morphogenesis"/>
    <property type="evidence" value="ECO:0007669"/>
    <property type="project" value="UniProtKB-ARBA"/>
</dbReference>
<feature type="region of interest" description="Disordered" evidence="11">
    <location>
        <begin position="2407"/>
        <end position="2521"/>
    </location>
</feature>
<feature type="region of interest" description="Disordered" evidence="11">
    <location>
        <begin position="2303"/>
        <end position="2350"/>
    </location>
</feature>
<dbReference type="FunFam" id="2.60.40.10:FF:001213">
    <property type="entry name" value="titin isoform X1"/>
    <property type="match status" value="1"/>
</dbReference>
<feature type="compositionally biased region" description="Low complexity" evidence="11">
    <location>
        <begin position="2259"/>
        <end position="2270"/>
    </location>
</feature>
<dbReference type="Proteomes" id="UP000237246">
    <property type="component" value="Unassembled WGS sequence"/>
</dbReference>